<evidence type="ECO:0000256" key="2">
    <source>
        <dbReference type="ARBA" id="ARBA00023242"/>
    </source>
</evidence>
<dbReference type="PANTHER" id="PTHR37534:SF49">
    <property type="entry name" value="LYSINE BIOSYNTHESIS REGULATORY PROTEIN LYS14"/>
    <property type="match status" value="1"/>
</dbReference>
<dbReference type="Proteomes" id="UP000799750">
    <property type="component" value="Unassembled WGS sequence"/>
</dbReference>
<dbReference type="InterPro" id="IPR021858">
    <property type="entry name" value="Fun_TF"/>
</dbReference>
<protein>
    <recommendedName>
        <fullName evidence="5">C6 transcription factor</fullName>
    </recommendedName>
</protein>
<evidence type="ECO:0000313" key="3">
    <source>
        <dbReference type="EMBL" id="KAF2496095.1"/>
    </source>
</evidence>
<evidence type="ECO:0008006" key="5">
    <source>
        <dbReference type="Google" id="ProtNLM"/>
    </source>
</evidence>
<evidence type="ECO:0000256" key="1">
    <source>
        <dbReference type="ARBA" id="ARBA00004123"/>
    </source>
</evidence>
<reference evidence="3" key="1">
    <citation type="journal article" date="2020" name="Stud. Mycol.">
        <title>101 Dothideomycetes genomes: a test case for predicting lifestyles and emergence of pathogens.</title>
        <authorList>
            <person name="Haridas S."/>
            <person name="Albert R."/>
            <person name="Binder M."/>
            <person name="Bloem J."/>
            <person name="Labutti K."/>
            <person name="Salamov A."/>
            <person name="Andreopoulos B."/>
            <person name="Baker S."/>
            <person name="Barry K."/>
            <person name="Bills G."/>
            <person name="Bluhm B."/>
            <person name="Cannon C."/>
            <person name="Castanera R."/>
            <person name="Culley D."/>
            <person name="Daum C."/>
            <person name="Ezra D."/>
            <person name="Gonzalez J."/>
            <person name="Henrissat B."/>
            <person name="Kuo A."/>
            <person name="Liang C."/>
            <person name="Lipzen A."/>
            <person name="Lutzoni F."/>
            <person name="Magnuson J."/>
            <person name="Mondo S."/>
            <person name="Nolan M."/>
            <person name="Ohm R."/>
            <person name="Pangilinan J."/>
            <person name="Park H.-J."/>
            <person name="Ramirez L."/>
            <person name="Alfaro M."/>
            <person name="Sun H."/>
            <person name="Tritt A."/>
            <person name="Yoshinaga Y."/>
            <person name="Zwiers L.-H."/>
            <person name="Turgeon B."/>
            <person name="Goodwin S."/>
            <person name="Spatafora J."/>
            <person name="Crous P."/>
            <person name="Grigoriev I."/>
        </authorList>
    </citation>
    <scope>NUCLEOTIDE SEQUENCE</scope>
    <source>
        <strain evidence="3">CBS 269.34</strain>
    </source>
</reference>
<dbReference type="AlphaFoldDB" id="A0A6A6QUL7"/>
<dbReference type="Pfam" id="PF11951">
    <property type="entry name" value="Fungal_trans_2"/>
    <property type="match status" value="1"/>
</dbReference>
<dbReference type="GO" id="GO:0045944">
    <property type="term" value="P:positive regulation of transcription by RNA polymerase II"/>
    <property type="evidence" value="ECO:0007669"/>
    <property type="project" value="TreeGrafter"/>
</dbReference>
<dbReference type="OrthoDB" id="5333823at2759"/>
<keyword evidence="4" id="KW-1185">Reference proteome</keyword>
<proteinExistence type="predicted"/>
<name>A0A6A6QUL7_9PEZI</name>
<organism evidence="3 4">
    <name type="scientific">Lophium mytilinum</name>
    <dbReference type="NCBI Taxonomy" id="390894"/>
    <lineage>
        <taxon>Eukaryota</taxon>
        <taxon>Fungi</taxon>
        <taxon>Dikarya</taxon>
        <taxon>Ascomycota</taxon>
        <taxon>Pezizomycotina</taxon>
        <taxon>Dothideomycetes</taxon>
        <taxon>Pleosporomycetidae</taxon>
        <taxon>Mytilinidiales</taxon>
        <taxon>Mytilinidiaceae</taxon>
        <taxon>Lophium</taxon>
    </lineage>
</organism>
<dbReference type="GO" id="GO:0003700">
    <property type="term" value="F:DNA-binding transcription factor activity"/>
    <property type="evidence" value="ECO:0007669"/>
    <property type="project" value="TreeGrafter"/>
</dbReference>
<dbReference type="EMBL" id="MU004188">
    <property type="protein sequence ID" value="KAF2496095.1"/>
    <property type="molecule type" value="Genomic_DNA"/>
</dbReference>
<dbReference type="PANTHER" id="PTHR37534">
    <property type="entry name" value="TRANSCRIPTIONAL ACTIVATOR PROTEIN UGA3"/>
    <property type="match status" value="1"/>
</dbReference>
<accession>A0A6A6QUL7</accession>
<dbReference type="GO" id="GO:0000976">
    <property type="term" value="F:transcription cis-regulatory region binding"/>
    <property type="evidence" value="ECO:0007669"/>
    <property type="project" value="TreeGrafter"/>
</dbReference>
<keyword evidence="2" id="KW-0539">Nucleus</keyword>
<dbReference type="GO" id="GO:0005634">
    <property type="term" value="C:nucleus"/>
    <property type="evidence" value="ECO:0007669"/>
    <property type="project" value="UniProtKB-SubCell"/>
</dbReference>
<gene>
    <name evidence="3" type="ORF">BU16DRAFT_366852</name>
</gene>
<sequence length="302" mass="33553">MLATTIILCMTEITLPNDGKASWRTHLQGASALIERMHQHGNHPSNSATVLLLARKYQALKVIALACGKTPLDRSFLTVGTGDEQAKIDDLAGYSRDLLPIFQGISALDKTLDTYDPHFVCEEAPGSPHFDYSSPLEHESHLLFDRVRRLLVKRAPPSGFSYSNLAKCIRDDLFLLDEAYHHMAILQIYRQGSLSVPYGIIEGSKQRILACLSSMTYCASLCPGVAALPPLFVAGCLCSDVVDREEVRRLLKVLWINFGMGNVIASKEILERAWKRQDAASNATVLRVSEALQDEYFDVLPY</sequence>
<evidence type="ECO:0000313" key="4">
    <source>
        <dbReference type="Proteomes" id="UP000799750"/>
    </source>
</evidence>
<comment type="subcellular location">
    <subcellularLocation>
        <location evidence="1">Nucleus</location>
    </subcellularLocation>
</comment>